<comment type="similarity">
    <text evidence="1">Belongs to the hemerythrin family.</text>
</comment>
<evidence type="ECO:0000256" key="1">
    <source>
        <dbReference type="ARBA" id="ARBA00010587"/>
    </source>
</evidence>
<dbReference type="RefSeq" id="WP_088706555.1">
    <property type="nucleotide sequence ID" value="NZ_LSTO01000001.1"/>
</dbReference>
<keyword evidence="4" id="KW-0408">Iron</keyword>
<dbReference type="SUPFAM" id="SSF47188">
    <property type="entry name" value="Hemerythrin-like"/>
    <property type="match status" value="1"/>
</dbReference>
<reference evidence="6 7" key="1">
    <citation type="submission" date="2016-02" db="EMBL/GenBank/DDBJ databases">
        <authorList>
            <person name="Wen L."/>
            <person name="He K."/>
            <person name="Yang H."/>
        </authorList>
    </citation>
    <scope>NUCLEOTIDE SEQUENCE [LARGE SCALE GENOMIC DNA]</scope>
    <source>
        <strain evidence="6 7">TSA40</strain>
    </source>
</reference>
<dbReference type="EMBL" id="LSTO01000001">
    <property type="protein sequence ID" value="OWW19650.1"/>
    <property type="molecule type" value="Genomic_DNA"/>
</dbReference>
<evidence type="ECO:0000256" key="3">
    <source>
        <dbReference type="ARBA" id="ARBA00022723"/>
    </source>
</evidence>
<evidence type="ECO:0000313" key="6">
    <source>
        <dbReference type="EMBL" id="OWW19650.1"/>
    </source>
</evidence>
<evidence type="ECO:0000256" key="2">
    <source>
        <dbReference type="ARBA" id="ARBA00022621"/>
    </source>
</evidence>
<dbReference type="GO" id="GO:0005344">
    <property type="term" value="F:oxygen carrier activity"/>
    <property type="evidence" value="ECO:0007669"/>
    <property type="project" value="UniProtKB-KW"/>
</dbReference>
<gene>
    <name evidence="6" type="ORF">AYR66_09180</name>
</gene>
<evidence type="ECO:0000259" key="5">
    <source>
        <dbReference type="Pfam" id="PF01814"/>
    </source>
</evidence>
<dbReference type="Pfam" id="PF01814">
    <property type="entry name" value="Hemerythrin"/>
    <property type="match status" value="1"/>
</dbReference>
<dbReference type="InterPro" id="IPR016131">
    <property type="entry name" value="Haemerythrin_Fe_BS"/>
</dbReference>
<dbReference type="CDD" id="cd12107">
    <property type="entry name" value="Hemerythrin"/>
    <property type="match status" value="1"/>
</dbReference>
<keyword evidence="3" id="KW-0479">Metal-binding</keyword>
<proteinExistence type="inferred from homology"/>
<dbReference type="InterPro" id="IPR035938">
    <property type="entry name" value="Hemerythrin-like_sf"/>
</dbReference>
<dbReference type="NCBIfam" id="NF033749">
    <property type="entry name" value="bact_hemeryth"/>
    <property type="match status" value="1"/>
</dbReference>
<dbReference type="PANTHER" id="PTHR37164">
    <property type="entry name" value="BACTERIOHEMERYTHRIN"/>
    <property type="match status" value="1"/>
</dbReference>
<evidence type="ECO:0000256" key="4">
    <source>
        <dbReference type="ARBA" id="ARBA00023004"/>
    </source>
</evidence>
<accession>A0A254TAH4</accession>
<feature type="domain" description="Hemerythrin-like" evidence="5">
    <location>
        <begin position="14"/>
        <end position="125"/>
    </location>
</feature>
<dbReference type="Proteomes" id="UP000197535">
    <property type="component" value="Unassembled WGS sequence"/>
</dbReference>
<sequence>MAYLVWSDDLAVGNNFIDGDHKKLIDMVNRLHTVMAEGKGKDVMDKVLHNLITYTQEHFRREEELMQKMRYEGLADHKAEHEKLLNQVLDLQKKFESGAATLSIQVLHFLRDWLINHIGKSDKELALAAHGVAH</sequence>
<keyword evidence="7" id="KW-1185">Reference proteome</keyword>
<dbReference type="InterPro" id="IPR012827">
    <property type="entry name" value="Hemerythrin_metal-bd"/>
</dbReference>
<dbReference type="PROSITE" id="PS00550">
    <property type="entry name" value="HEMERYTHRINS"/>
    <property type="match status" value="1"/>
</dbReference>
<dbReference type="OrthoDB" id="5296936at2"/>
<keyword evidence="2" id="KW-0561">Oxygen transport</keyword>
<dbReference type="Gene3D" id="1.20.120.50">
    <property type="entry name" value="Hemerythrin-like"/>
    <property type="match status" value="1"/>
</dbReference>
<dbReference type="AlphaFoldDB" id="A0A254TAH4"/>
<dbReference type="InterPro" id="IPR012312">
    <property type="entry name" value="Hemerythrin-like"/>
</dbReference>
<keyword evidence="2" id="KW-0813">Transport</keyword>
<dbReference type="GO" id="GO:0046872">
    <property type="term" value="F:metal ion binding"/>
    <property type="evidence" value="ECO:0007669"/>
    <property type="project" value="UniProtKB-KW"/>
</dbReference>
<organism evidence="6 7">
    <name type="scientific">Noviherbaspirillum denitrificans</name>
    <dbReference type="NCBI Taxonomy" id="1968433"/>
    <lineage>
        <taxon>Bacteria</taxon>
        <taxon>Pseudomonadati</taxon>
        <taxon>Pseudomonadota</taxon>
        <taxon>Betaproteobacteria</taxon>
        <taxon>Burkholderiales</taxon>
        <taxon>Oxalobacteraceae</taxon>
        <taxon>Noviherbaspirillum</taxon>
    </lineage>
</organism>
<name>A0A254TAH4_9BURK</name>
<evidence type="ECO:0000313" key="7">
    <source>
        <dbReference type="Proteomes" id="UP000197535"/>
    </source>
</evidence>
<comment type="caution">
    <text evidence="6">The sequence shown here is derived from an EMBL/GenBank/DDBJ whole genome shotgun (WGS) entry which is preliminary data.</text>
</comment>
<dbReference type="InterPro" id="IPR050669">
    <property type="entry name" value="Hemerythrin"/>
</dbReference>
<protein>
    <recommendedName>
        <fullName evidence="5">Hemerythrin-like domain-containing protein</fullName>
    </recommendedName>
</protein>
<dbReference type="NCBIfam" id="TIGR02481">
    <property type="entry name" value="hemeryth_dom"/>
    <property type="match status" value="1"/>
</dbReference>
<dbReference type="PANTHER" id="PTHR37164:SF1">
    <property type="entry name" value="BACTERIOHEMERYTHRIN"/>
    <property type="match status" value="1"/>
</dbReference>